<evidence type="ECO:0000313" key="7">
    <source>
        <dbReference type="Proteomes" id="UP001144612"/>
    </source>
</evidence>
<dbReference type="Gene3D" id="3.40.50.2300">
    <property type="match status" value="1"/>
</dbReference>
<dbReference type="PROSITE" id="PS50930">
    <property type="entry name" value="HTH_LYTTR"/>
    <property type="match status" value="1"/>
</dbReference>
<dbReference type="Pfam" id="PF00072">
    <property type="entry name" value="Response_reg"/>
    <property type="match status" value="1"/>
</dbReference>
<keyword evidence="6" id="KW-0238">DNA-binding</keyword>
<feature type="modified residue" description="4-aspartylphosphate" evidence="3">
    <location>
        <position position="59"/>
    </location>
</feature>
<evidence type="ECO:0000256" key="3">
    <source>
        <dbReference type="PROSITE-ProRule" id="PRU00169"/>
    </source>
</evidence>
<feature type="domain" description="Response regulatory" evidence="4">
    <location>
        <begin position="3"/>
        <end position="122"/>
    </location>
</feature>
<dbReference type="Proteomes" id="UP001144612">
    <property type="component" value="Unassembled WGS sequence"/>
</dbReference>
<comment type="caution">
    <text evidence="6">The sequence shown here is derived from an EMBL/GenBank/DDBJ whole genome shotgun (WGS) entry which is preliminary data.</text>
</comment>
<dbReference type="InterPro" id="IPR011006">
    <property type="entry name" value="CheY-like_superfamily"/>
</dbReference>
<evidence type="ECO:0000256" key="1">
    <source>
        <dbReference type="ARBA" id="ARBA00018672"/>
    </source>
</evidence>
<dbReference type="Pfam" id="PF04397">
    <property type="entry name" value="LytTR"/>
    <property type="match status" value="1"/>
</dbReference>
<dbReference type="PANTHER" id="PTHR37299">
    <property type="entry name" value="TRANSCRIPTIONAL REGULATOR-RELATED"/>
    <property type="match status" value="1"/>
</dbReference>
<dbReference type="SMART" id="SM00448">
    <property type="entry name" value="REC"/>
    <property type="match status" value="1"/>
</dbReference>
<evidence type="ECO:0000256" key="2">
    <source>
        <dbReference type="ARBA" id="ARBA00024867"/>
    </source>
</evidence>
<dbReference type="InterPro" id="IPR001789">
    <property type="entry name" value="Sig_transdc_resp-reg_receiver"/>
</dbReference>
<reference evidence="6" key="1">
    <citation type="submission" date="2022-12" db="EMBL/GenBank/DDBJ databases">
        <title>Clostridium sp. nov., isolated from industrial wastewater.</title>
        <authorList>
            <person name="Jiayan W."/>
        </authorList>
    </citation>
    <scope>NUCLEOTIDE SEQUENCE</scope>
    <source>
        <strain evidence="6">ZC22-4</strain>
    </source>
</reference>
<dbReference type="InterPro" id="IPR046947">
    <property type="entry name" value="LytR-like"/>
</dbReference>
<dbReference type="SMART" id="SM00850">
    <property type="entry name" value="LytTR"/>
    <property type="match status" value="1"/>
</dbReference>
<keyword evidence="3" id="KW-0597">Phosphoprotein</keyword>
<organism evidence="6 7">
    <name type="scientific">Clostridium brassicae</name>
    <dbReference type="NCBI Taxonomy" id="2999072"/>
    <lineage>
        <taxon>Bacteria</taxon>
        <taxon>Bacillati</taxon>
        <taxon>Bacillota</taxon>
        <taxon>Clostridia</taxon>
        <taxon>Eubacteriales</taxon>
        <taxon>Clostridiaceae</taxon>
        <taxon>Clostridium</taxon>
    </lineage>
</organism>
<name>A0ABT4D853_9CLOT</name>
<evidence type="ECO:0000313" key="6">
    <source>
        <dbReference type="EMBL" id="MCY6958480.1"/>
    </source>
</evidence>
<keyword evidence="7" id="KW-1185">Reference proteome</keyword>
<dbReference type="PANTHER" id="PTHR37299:SF1">
    <property type="entry name" value="STAGE 0 SPORULATION PROTEIN A HOMOLOG"/>
    <property type="match status" value="1"/>
</dbReference>
<dbReference type="SUPFAM" id="SSF52172">
    <property type="entry name" value="CheY-like"/>
    <property type="match status" value="1"/>
</dbReference>
<evidence type="ECO:0000259" key="4">
    <source>
        <dbReference type="PROSITE" id="PS50110"/>
    </source>
</evidence>
<dbReference type="InterPro" id="IPR007492">
    <property type="entry name" value="LytTR_DNA-bd_dom"/>
</dbReference>
<dbReference type="EMBL" id="JAPQFJ010000006">
    <property type="protein sequence ID" value="MCY6958480.1"/>
    <property type="molecule type" value="Genomic_DNA"/>
</dbReference>
<feature type="domain" description="HTH LytTR-type" evidence="5">
    <location>
        <begin position="145"/>
        <end position="236"/>
    </location>
</feature>
<dbReference type="RefSeq" id="WP_268060894.1">
    <property type="nucleotide sequence ID" value="NZ_JAPQFJ010000006.1"/>
</dbReference>
<comment type="function">
    <text evidence="2">May play the central regulatory role in sporulation. It may be an element of the effector pathway responsible for the activation of sporulation genes in response to nutritional stress. Spo0A may act in concert with spo0H (a sigma factor) to control the expression of some genes that are critical to the sporulation process.</text>
</comment>
<protein>
    <recommendedName>
        <fullName evidence="1">Stage 0 sporulation protein A homolog</fullName>
    </recommendedName>
</protein>
<gene>
    <name evidence="6" type="ORF">OW729_07680</name>
</gene>
<dbReference type="PROSITE" id="PS50110">
    <property type="entry name" value="RESPONSE_REGULATORY"/>
    <property type="match status" value="1"/>
</dbReference>
<sequence length="241" mass="28340">MFRIAVCDDEKYFLSTLENFLCKYLNKHEIQYEIDTFKSGMEFLELGIDMVKYTVIFLDINMDEIDGIMTAQKVREFSKEVFIVFVTAYINYTLEGYKVDAVRYLLKSNENFEEVINECMDAIVEKMNYAIIKKVFKFSQGVKEIRLDRILYIESRLHKLQFHIMQDKVRIYTLYGTLNKIENELEGNGFVRIHQSFLVNIKHIMSISGNSVILSNGVKLSISKSRYKGVKKIFIEYIGEI</sequence>
<dbReference type="GO" id="GO:0003677">
    <property type="term" value="F:DNA binding"/>
    <property type="evidence" value="ECO:0007669"/>
    <property type="project" value="UniProtKB-KW"/>
</dbReference>
<evidence type="ECO:0000259" key="5">
    <source>
        <dbReference type="PROSITE" id="PS50930"/>
    </source>
</evidence>
<dbReference type="Gene3D" id="2.40.50.1020">
    <property type="entry name" value="LytTr DNA-binding domain"/>
    <property type="match status" value="1"/>
</dbReference>
<accession>A0ABT4D853</accession>
<proteinExistence type="predicted"/>